<keyword evidence="5" id="KW-1185">Reference proteome</keyword>
<feature type="domain" description="Deoxynucleoside kinase" evidence="3">
    <location>
        <begin position="3"/>
        <end position="208"/>
    </location>
</feature>
<organism evidence="4 5">
    <name type="scientific">Mycoplasmopsis gallinarum</name>
    <dbReference type="NCBI Taxonomy" id="29557"/>
    <lineage>
        <taxon>Bacteria</taxon>
        <taxon>Bacillati</taxon>
        <taxon>Mycoplasmatota</taxon>
        <taxon>Mycoplasmoidales</taxon>
        <taxon>Metamycoplasmataceae</taxon>
        <taxon>Mycoplasmopsis</taxon>
    </lineage>
</organism>
<dbReference type="RefSeq" id="WP_063625812.1">
    <property type="nucleotide sequence ID" value="NZ_LVLH01000014.1"/>
</dbReference>
<dbReference type="PATRIC" id="fig|29557.3.peg.36"/>
<gene>
    <name evidence="4" type="primary">dgk</name>
    <name evidence="4" type="ORF">MGALLINA_00440</name>
</gene>
<dbReference type="GO" id="GO:0005737">
    <property type="term" value="C:cytoplasm"/>
    <property type="evidence" value="ECO:0007669"/>
    <property type="project" value="TreeGrafter"/>
</dbReference>
<dbReference type="STRING" id="29557.MGALLINA_00440"/>
<evidence type="ECO:0000259" key="3">
    <source>
        <dbReference type="Pfam" id="PF01712"/>
    </source>
</evidence>
<proteinExistence type="predicted"/>
<name>A0A168RPU0_9BACT</name>
<keyword evidence="2" id="KW-0547">Nucleotide-binding</keyword>
<evidence type="ECO:0000313" key="5">
    <source>
        <dbReference type="Proteomes" id="UP000076983"/>
    </source>
</evidence>
<dbReference type="InterPro" id="IPR002624">
    <property type="entry name" value="DCK/DGK"/>
</dbReference>
<dbReference type="PANTHER" id="PTHR10513">
    <property type="entry name" value="DEOXYNUCLEOSIDE KINASE"/>
    <property type="match status" value="1"/>
</dbReference>
<protein>
    <submittedName>
        <fullName evidence="4">Deoxyadenosine kinase /Deoxyguanosine kinase</fullName>
    </submittedName>
</protein>
<feature type="binding site" evidence="2">
    <location>
        <begin position="7"/>
        <end position="15"/>
    </location>
    <ligand>
        <name>ATP</name>
        <dbReference type="ChEBI" id="CHEBI:30616"/>
    </ligand>
</feature>
<dbReference type="EMBL" id="LVLH01000014">
    <property type="protein sequence ID" value="OAB49176.1"/>
    <property type="molecule type" value="Genomic_DNA"/>
</dbReference>
<comment type="caution">
    <text evidence="4">The sequence shown here is derived from an EMBL/GenBank/DDBJ whole genome shotgun (WGS) entry which is preliminary data.</text>
</comment>
<feature type="active site" description="Proton acceptor" evidence="1">
    <location>
        <position position="88"/>
    </location>
</feature>
<dbReference type="InterPro" id="IPR050566">
    <property type="entry name" value="Deoxyribonucleoside_kinase"/>
</dbReference>
<dbReference type="OrthoDB" id="391791at2"/>
<dbReference type="GO" id="GO:0019136">
    <property type="term" value="F:deoxynucleoside kinase activity"/>
    <property type="evidence" value="ECO:0007669"/>
    <property type="project" value="InterPro"/>
</dbReference>
<feature type="binding site" evidence="2">
    <location>
        <begin position="143"/>
        <end position="147"/>
    </location>
    <ligand>
        <name>ATP</name>
        <dbReference type="ChEBI" id="CHEBI:30616"/>
    </ligand>
</feature>
<dbReference type="Proteomes" id="UP000076983">
    <property type="component" value="Unassembled WGS sequence"/>
</dbReference>
<evidence type="ECO:0000256" key="1">
    <source>
        <dbReference type="PIRSR" id="PIRSR000705-1"/>
    </source>
</evidence>
<dbReference type="InterPro" id="IPR027417">
    <property type="entry name" value="P-loop_NTPase"/>
</dbReference>
<keyword evidence="4" id="KW-0808">Transferase</keyword>
<dbReference type="GO" id="GO:0005524">
    <property type="term" value="F:ATP binding"/>
    <property type="evidence" value="ECO:0007669"/>
    <property type="project" value="UniProtKB-KW"/>
</dbReference>
<dbReference type="PANTHER" id="PTHR10513:SF35">
    <property type="entry name" value="DEOXYADENOSINE KINASE"/>
    <property type="match status" value="1"/>
</dbReference>
<evidence type="ECO:0000256" key="2">
    <source>
        <dbReference type="PIRSR" id="PIRSR000705-3"/>
    </source>
</evidence>
<reference evidence="4 5" key="1">
    <citation type="submission" date="2016-03" db="EMBL/GenBank/DDBJ databases">
        <title>Genome sequence of Mycoplasma gallinarum strain Mgn_IPT.</title>
        <authorList>
            <person name="Yacoub E."/>
            <person name="Sirand-Pugnet P."/>
            <person name="Barre A."/>
            <person name="Maurier F."/>
            <person name="Blanchard A."/>
            <person name="Ben Abdelmoumen B.M."/>
        </authorList>
    </citation>
    <scope>NUCLEOTIDE SEQUENCE [LARGE SCALE GENOMIC DNA]</scope>
    <source>
        <strain evidence="4 5">Mgn_IPT</strain>
    </source>
</reference>
<keyword evidence="4" id="KW-0418">Kinase</keyword>
<sequence length="216" mass="25725">MLIGISGMISSGKSTLAKGLVKYFNNSILLEEFEEDDPIFNTFLKWMYQNEPNINIAFQTYIIENLEAKLQKTIEEAKTKKIDYIFLDRFNLEHYIFAFVTLKNKPLKYLKAFDALFHELVNKNENPDLAIFLDIDFATFKKRLFKRNRKSEIVNYEKNEAYFKELHSLYKLFYIKLMQQYEIPYFIINTNGKNNEEVLDEAIDLIENFKTNKKSL</sequence>
<dbReference type="InterPro" id="IPR031314">
    <property type="entry name" value="DNK_dom"/>
</dbReference>
<dbReference type="AlphaFoldDB" id="A0A168RPU0"/>
<dbReference type="PIRSF" id="PIRSF000705">
    <property type="entry name" value="DNK"/>
    <property type="match status" value="1"/>
</dbReference>
<dbReference type="SUPFAM" id="SSF52540">
    <property type="entry name" value="P-loop containing nucleoside triphosphate hydrolases"/>
    <property type="match status" value="1"/>
</dbReference>
<evidence type="ECO:0000313" key="4">
    <source>
        <dbReference type="EMBL" id="OAB49176.1"/>
    </source>
</evidence>
<dbReference type="Pfam" id="PF01712">
    <property type="entry name" value="dNK"/>
    <property type="match status" value="1"/>
</dbReference>
<accession>A0A168RPU0</accession>
<dbReference type="Gene3D" id="3.40.50.300">
    <property type="entry name" value="P-loop containing nucleotide triphosphate hydrolases"/>
    <property type="match status" value="1"/>
</dbReference>
<keyword evidence="2" id="KW-0067">ATP-binding</keyword>